<dbReference type="AlphaFoldDB" id="A0A0B5EMD0"/>
<proteinExistence type="predicted"/>
<organism evidence="1 2">
    <name type="scientific">Streptomyces albus (strain ATCC 21838 / DSM 41398 / FERM P-419 / JCM 4703 / NBRC 107858)</name>
    <dbReference type="NCBI Taxonomy" id="1081613"/>
    <lineage>
        <taxon>Bacteria</taxon>
        <taxon>Bacillati</taxon>
        <taxon>Actinomycetota</taxon>
        <taxon>Actinomycetes</taxon>
        <taxon>Kitasatosporales</taxon>
        <taxon>Streptomycetaceae</taxon>
        <taxon>Streptomyces</taxon>
    </lineage>
</organism>
<dbReference type="KEGG" id="sals:SLNWT_0134"/>
<protein>
    <submittedName>
        <fullName evidence="1">Uncharacterized protein</fullName>
    </submittedName>
</protein>
<dbReference type="Proteomes" id="UP000031523">
    <property type="component" value="Chromosome"/>
</dbReference>
<dbReference type="EMBL" id="CP010519">
    <property type="protein sequence ID" value="AJE80510.1"/>
    <property type="molecule type" value="Genomic_DNA"/>
</dbReference>
<name>A0A0B5EMD0_STRA4</name>
<keyword evidence="2" id="KW-1185">Reference proteome</keyword>
<reference evidence="1 2" key="1">
    <citation type="submission" date="2015-01" db="EMBL/GenBank/DDBJ databases">
        <title>Enhanced salinomycin production by adjusting the supply of polyketide extender units in Streptomyce albus DSM 41398.</title>
        <authorList>
            <person name="Lu C."/>
        </authorList>
    </citation>
    <scope>NUCLEOTIDE SEQUENCE [LARGE SCALE GENOMIC DNA]</scope>
    <source>
        <strain evidence="2">ATCC 21838 / DSM 41398 / FERM P-419 / JCM 4703 / NBRC 107858</strain>
    </source>
</reference>
<evidence type="ECO:0000313" key="2">
    <source>
        <dbReference type="Proteomes" id="UP000031523"/>
    </source>
</evidence>
<accession>A0A0B5EMD0</accession>
<evidence type="ECO:0000313" key="1">
    <source>
        <dbReference type="EMBL" id="AJE80510.1"/>
    </source>
</evidence>
<sequence length="64" mass="7184">MPYDYQVGEVFKALNGIDGEFLLVQLDHRLDSTPVVIGYLDATADDCADRLDLQRHAHPSSRPQ</sequence>
<gene>
    <name evidence="1" type="ORF">SLNWT_0134</name>
</gene>